<dbReference type="InterPro" id="IPR001878">
    <property type="entry name" value="Znf_CCHC"/>
</dbReference>
<dbReference type="PROSITE" id="PS50158">
    <property type="entry name" value="ZF_CCHC"/>
    <property type="match status" value="1"/>
</dbReference>
<feature type="domain" description="CCHC-type" evidence="14">
    <location>
        <begin position="750"/>
        <end position="765"/>
    </location>
</feature>
<evidence type="ECO:0000256" key="13">
    <source>
        <dbReference type="SAM" id="MobiDB-lite"/>
    </source>
</evidence>
<proteinExistence type="predicted"/>
<dbReference type="GO" id="GO:0015074">
    <property type="term" value="P:DNA integration"/>
    <property type="evidence" value="ECO:0007669"/>
    <property type="project" value="UniProtKB-KW"/>
</dbReference>
<dbReference type="Pfam" id="PF17921">
    <property type="entry name" value="Integrase_H2C2"/>
    <property type="match status" value="1"/>
</dbReference>
<keyword evidence="1" id="KW-0645">Protease</keyword>
<feature type="compositionally biased region" description="Basic and acidic residues" evidence="13">
    <location>
        <begin position="358"/>
        <end position="370"/>
    </location>
</feature>
<dbReference type="InterPro" id="IPR043502">
    <property type="entry name" value="DNA/RNA_pol_sf"/>
</dbReference>
<dbReference type="SUPFAM" id="SSF53098">
    <property type="entry name" value="Ribonuclease H-like"/>
    <property type="match status" value="1"/>
</dbReference>
<dbReference type="SUPFAM" id="SSF57756">
    <property type="entry name" value="Retrovirus zinc finger-like domains"/>
    <property type="match status" value="1"/>
</dbReference>
<protein>
    <recommendedName>
        <fullName evidence="14">CCHC-type domain-containing protein</fullName>
    </recommendedName>
</protein>
<dbReference type="Gene3D" id="3.30.420.10">
    <property type="entry name" value="Ribonuclease H-like superfamily/Ribonuclease H"/>
    <property type="match status" value="1"/>
</dbReference>
<feature type="region of interest" description="Disordered" evidence="13">
    <location>
        <begin position="331"/>
        <end position="385"/>
    </location>
</feature>
<feature type="region of interest" description="Disordered" evidence="13">
    <location>
        <begin position="1"/>
        <end position="20"/>
    </location>
</feature>
<feature type="compositionally biased region" description="Gly residues" evidence="13">
    <location>
        <begin position="507"/>
        <end position="527"/>
    </location>
</feature>
<keyword evidence="8" id="KW-0239">DNA-directed DNA polymerase</keyword>
<dbReference type="GO" id="GO:0003964">
    <property type="term" value="F:RNA-directed DNA polymerase activity"/>
    <property type="evidence" value="ECO:0007669"/>
    <property type="project" value="UniProtKB-KW"/>
</dbReference>
<dbReference type="GO" id="GO:0004190">
    <property type="term" value="F:aspartic-type endopeptidase activity"/>
    <property type="evidence" value="ECO:0007669"/>
    <property type="project" value="UniProtKB-KW"/>
</dbReference>
<keyword evidence="11" id="KW-0511">Multifunctional enzyme</keyword>
<keyword evidence="12" id="KW-0863">Zinc-finger</keyword>
<evidence type="ECO:0000256" key="1">
    <source>
        <dbReference type="ARBA" id="ARBA00022670"/>
    </source>
</evidence>
<evidence type="ECO:0000256" key="4">
    <source>
        <dbReference type="ARBA" id="ARBA00022801"/>
    </source>
</evidence>
<reference evidence="15" key="1">
    <citation type="journal article" date="2019" name="Sci. Rep.">
        <title>Draft genome of Tanacetum cinerariifolium, the natural source of mosquito coil.</title>
        <authorList>
            <person name="Yamashiro T."/>
            <person name="Shiraishi A."/>
            <person name="Satake H."/>
            <person name="Nakayama K."/>
        </authorList>
    </citation>
    <scope>NUCLEOTIDE SEQUENCE</scope>
</reference>
<dbReference type="InterPro" id="IPR036397">
    <property type="entry name" value="RNaseH_sf"/>
</dbReference>
<keyword evidence="7" id="KW-0695">RNA-directed DNA polymerase</keyword>
<keyword evidence="12" id="KW-0862">Zinc</keyword>
<evidence type="ECO:0000256" key="8">
    <source>
        <dbReference type="ARBA" id="ARBA00022932"/>
    </source>
</evidence>
<dbReference type="Pfam" id="PF24626">
    <property type="entry name" value="SH3_Tf2-1"/>
    <property type="match status" value="1"/>
</dbReference>
<dbReference type="InterPro" id="IPR041577">
    <property type="entry name" value="RT_RNaseH_2"/>
</dbReference>
<dbReference type="PANTHER" id="PTHR37984:SF5">
    <property type="entry name" value="PROTEIN NYNRIN-LIKE"/>
    <property type="match status" value="1"/>
</dbReference>
<evidence type="ECO:0000256" key="5">
    <source>
        <dbReference type="ARBA" id="ARBA00022842"/>
    </source>
</evidence>
<dbReference type="GO" id="GO:0006310">
    <property type="term" value="P:DNA recombination"/>
    <property type="evidence" value="ECO:0007669"/>
    <property type="project" value="UniProtKB-KW"/>
</dbReference>
<keyword evidence="3" id="KW-0064">Aspartyl protease</keyword>
<feature type="region of interest" description="Disordered" evidence="13">
    <location>
        <begin position="286"/>
        <end position="308"/>
    </location>
</feature>
<evidence type="ECO:0000256" key="11">
    <source>
        <dbReference type="ARBA" id="ARBA00023268"/>
    </source>
</evidence>
<dbReference type="EMBL" id="BKCJ010002145">
    <property type="protein sequence ID" value="GEU46575.1"/>
    <property type="molecule type" value="Genomic_DNA"/>
</dbReference>
<dbReference type="InterPro" id="IPR036875">
    <property type="entry name" value="Znf_CCHC_sf"/>
</dbReference>
<dbReference type="Gene3D" id="4.10.60.10">
    <property type="entry name" value="Zinc finger, CCHC-type"/>
    <property type="match status" value="1"/>
</dbReference>
<dbReference type="Pfam" id="PF17919">
    <property type="entry name" value="RT_RNaseH_2"/>
    <property type="match status" value="1"/>
</dbReference>
<dbReference type="Gene3D" id="1.10.340.70">
    <property type="match status" value="1"/>
</dbReference>
<keyword evidence="6" id="KW-0229">DNA integration</keyword>
<keyword evidence="4" id="KW-0378">Hydrolase</keyword>
<feature type="compositionally biased region" description="Basic and acidic residues" evidence="13">
    <location>
        <begin position="289"/>
        <end position="308"/>
    </location>
</feature>
<feature type="compositionally biased region" description="Acidic residues" evidence="13">
    <location>
        <begin position="331"/>
        <end position="342"/>
    </location>
</feature>
<feature type="region of interest" description="Disordered" evidence="13">
    <location>
        <begin position="229"/>
        <end position="259"/>
    </location>
</feature>
<organism evidence="15">
    <name type="scientific">Tanacetum cinerariifolium</name>
    <name type="common">Dalmatian daisy</name>
    <name type="synonym">Chrysanthemum cinerariifolium</name>
    <dbReference type="NCBI Taxonomy" id="118510"/>
    <lineage>
        <taxon>Eukaryota</taxon>
        <taxon>Viridiplantae</taxon>
        <taxon>Streptophyta</taxon>
        <taxon>Embryophyta</taxon>
        <taxon>Tracheophyta</taxon>
        <taxon>Spermatophyta</taxon>
        <taxon>Magnoliopsida</taxon>
        <taxon>eudicotyledons</taxon>
        <taxon>Gunneridae</taxon>
        <taxon>Pentapetalae</taxon>
        <taxon>asterids</taxon>
        <taxon>campanulids</taxon>
        <taxon>Asterales</taxon>
        <taxon>Asteraceae</taxon>
        <taxon>Asteroideae</taxon>
        <taxon>Anthemideae</taxon>
        <taxon>Anthemidinae</taxon>
        <taxon>Tanacetum</taxon>
    </lineage>
</organism>
<name>A0A6L2KF13_TANCI</name>
<comment type="caution">
    <text evidence="15">The sequence shown here is derived from an EMBL/GenBank/DDBJ whole genome shotgun (WGS) entry which is preliminary data.</text>
</comment>
<dbReference type="Gene3D" id="3.10.10.10">
    <property type="entry name" value="HIV Type 1 Reverse Transcriptase, subunit A, domain 1"/>
    <property type="match status" value="1"/>
</dbReference>
<feature type="region of interest" description="Disordered" evidence="13">
    <location>
        <begin position="500"/>
        <end position="538"/>
    </location>
</feature>
<keyword evidence="9" id="KW-0238">DNA-binding</keyword>
<evidence type="ECO:0000256" key="6">
    <source>
        <dbReference type="ARBA" id="ARBA00022908"/>
    </source>
</evidence>
<dbReference type="InterPro" id="IPR041588">
    <property type="entry name" value="Integrase_H2C2"/>
</dbReference>
<feature type="compositionally biased region" description="Low complexity" evidence="13">
    <location>
        <begin position="165"/>
        <end position="179"/>
    </location>
</feature>
<dbReference type="GO" id="GO:0008270">
    <property type="term" value="F:zinc ion binding"/>
    <property type="evidence" value="ECO:0007669"/>
    <property type="project" value="UniProtKB-KW"/>
</dbReference>
<sequence length="1445" mass="163186">MAASTIDISFDSSDESVGSPPSQVILFGDIRTVIPSTFVIAPETSAIAPVISPTASMVETTIVTSPTGLCGLVLYPNSDSDSPDEMASLEYIASLPATSPFLFNDSSEDFDPSKASDSSEAPPLQDPYVTIVARWRSRVTTRSSAPSDFPIALVTALPGTHHRPSSSSSPTNSSLVHSSGLGAPDQAHFGSSTRVVSPRLGYPLMRAPQHSEAFRCWCAAPLSTFYPPTTTESSLGDSSERPLHSSSHSAGPSRKRYRSPIDFVPSSTPVMGLLAPTRIDLLPPRKRFRDSYSPKTSMEEDIKIDTTETKDGRELDVVDRDDVRDHIEVDPTDDREEFEDSAGDTVVLGINPRSVPLADKESEQPAREDSSSTSGTRDGTVRSVEDIPVDLDGAIRDFYHHMYEVHIDTIVGIETTQRQLEADQLIASEERARMTERIKSLRLENLKIRVDRDDIRRKLRRLESFAERPMTNTRSGMTPAAIEEMINRSVAEALEAHEINRNPGLKNGNGNGNGGNGNGNGGNGNGQGENRNGDKRGDRHVARECTYQDFMKCQPLNLKGTEGVVGLIRWCEKMETVFHISNCSKGYQVKYATCNLLDSALTWWNSYKRTIGTDAAYALSWKELMKLMTEEEDRVERFIKGLPDNIQGSVMATEPTRLQDAIRIANNMIDKKLKGYVVRSANNKRRLDANRRDDHGPLPYCNRCKLHHEGLCTVKCSNCKRVGHKIRDCRVAIAATTQGTPRPNQRVNTCFKCGAPRHYRKDCPKIKNQNRRNKARIPEARGKAYVLRGCDFNPGSNTITGLLGNLFNIDPMPIILGSFDVIIGMDWLAKNHAIIFYDEKIVRIPYGNEILIEERLEDVPTVRDFLKVFPEDLPILPPIRQVEFQIDLVPGAAPVARAPYRLAPSEMQELSTQLQELLDKGFIRPSSSPWGAPVLFVKKKDGSLWMCIDYRKLNKLTVKNRYPLPRIDDCLINCTDQACFFKIAKPMMKLTQKSVKFDWSEKEETAFQTLKQKLCSALILAFPEGSVNFMVYCDASHKGLGAVLMQKEIVIAYASRQLKIHEKNYTTHDLELGAVTEARKDENYRAEDLGGMIKKLEPRADRTLCLKNKSWIPYFGDLKALIMHESHKSKYSIHHGSDKMYQDLKKLYWWPNMKAEIATYVGKCMTCAKVKAEYQKPSCLLMESGQDTVWVIVNRLTKSTYFLPMKENKSMEKLTRQYLKEVVSRHRVPVSIISDRDGRFTSQFWQSLQEALGQLTGPEIVRKTTEKIIQIKRRLQASRDRQKSYADKRCKPLEFQVRDNVMLKVSPWKGMICFGKRGKLNPHYIGPFKILAKVVTVLYRLELPEQLSRIHSTFHVSNLKKCLSDEPLAISLDEIHVDEKLKFIEEPAKIIDCEVKRLKQSRIPIMKVHWNLRRGLEYIWEREDQMQKKYPHIFANPESASQATS</sequence>
<keyword evidence="2" id="KW-0479">Metal-binding</keyword>
<dbReference type="GO" id="GO:0003887">
    <property type="term" value="F:DNA-directed DNA polymerase activity"/>
    <property type="evidence" value="ECO:0007669"/>
    <property type="project" value="UniProtKB-KW"/>
</dbReference>
<feature type="region of interest" description="Disordered" evidence="13">
    <location>
        <begin position="159"/>
        <end position="190"/>
    </location>
</feature>
<dbReference type="GO" id="GO:0006508">
    <property type="term" value="P:proteolysis"/>
    <property type="evidence" value="ECO:0007669"/>
    <property type="project" value="UniProtKB-KW"/>
</dbReference>
<evidence type="ECO:0000256" key="9">
    <source>
        <dbReference type="ARBA" id="ARBA00023125"/>
    </source>
</evidence>
<dbReference type="PANTHER" id="PTHR37984">
    <property type="entry name" value="PROTEIN CBG26694"/>
    <property type="match status" value="1"/>
</dbReference>
<dbReference type="SMART" id="SM00343">
    <property type="entry name" value="ZnF_C2HC"/>
    <property type="match status" value="2"/>
</dbReference>
<evidence type="ECO:0000313" key="15">
    <source>
        <dbReference type="EMBL" id="GEU46575.1"/>
    </source>
</evidence>
<evidence type="ECO:0000256" key="3">
    <source>
        <dbReference type="ARBA" id="ARBA00022750"/>
    </source>
</evidence>
<evidence type="ECO:0000256" key="2">
    <source>
        <dbReference type="ARBA" id="ARBA00022723"/>
    </source>
</evidence>
<dbReference type="CDD" id="cd01647">
    <property type="entry name" value="RT_LTR"/>
    <property type="match status" value="1"/>
</dbReference>
<evidence type="ECO:0000259" key="14">
    <source>
        <dbReference type="PROSITE" id="PS50158"/>
    </source>
</evidence>
<keyword evidence="8" id="KW-0808">Transferase</keyword>
<dbReference type="SUPFAM" id="SSF56672">
    <property type="entry name" value="DNA/RNA polymerases"/>
    <property type="match status" value="1"/>
</dbReference>
<dbReference type="InterPro" id="IPR012337">
    <property type="entry name" value="RNaseH-like_sf"/>
</dbReference>
<dbReference type="Pfam" id="PF08284">
    <property type="entry name" value="RVP_2"/>
    <property type="match status" value="1"/>
</dbReference>
<accession>A0A6L2KF13</accession>
<evidence type="ECO:0000256" key="10">
    <source>
        <dbReference type="ARBA" id="ARBA00023172"/>
    </source>
</evidence>
<evidence type="ECO:0000256" key="12">
    <source>
        <dbReference type="PROSITE-ProRule" id="PRU00047"/>
    </source>
</evidence>
<dbReference type="InterPro" id="IPR056924">
    <property type="entry name" value="SH3_Tf2-1"/>
</dbReference>
<evidence type="ECO:0000256" key="7">
    <source>
        <dbReference type="ARBA" id="ARBA00022918"/>
    </source>
</evidence>
<dbReference type="Pfam" id="PF00098">
    <property type="entry name" value="zf-CCHC"/>
    <property type="match status" value="2"/>
</dbReference>
<dbReference type="InterPro" id="IPR050951">
    <property type="entry name" value="Retrovirus_Pol_polyprotein"/>
</dbReference>
<gene>
    <name evidence="15" type="ORF">Tci_018553</name>
</gene>
<keyword evidence="8" id="KW-0548">Nucleotidyltransferase</keyword>
<keyword evidence="10" id="KW-0233">DNA recombination</keyword>
<dbReference type="GO" id="GO:0003677">
    <property type="term" value="F:DNA binding"/>
    <property type="evidence" value="ECO:0007669"/>
    <property type="project" value="UniProtKB-KW"/>
</dbReference>
<keyword evidence="5" id="KW-0460">Magnesium</keyword>